<gene>
    <name evidence="9" type="ORF">PXH66_19225</name>
</gene>
<comment type="subcellular location">
    <subcellularLocation>
        <location evidence="1">Cell membrane</location>
        <topology evidence="1">Multi-pass membrane protein</topology>
    </subcellularLocation>
</comment>
<keyword evidence="3" id="KW-1003">Cell membrane</keyword>
<feature type="domain" description="Major facilitator superfamily (MFS) profile" evidence="8">
    <location>
        <begin position="206"/>
        <end position="408"/>
    </location>
</feature>
<evidence type="ECO:0000313" key="9">
    <source>
        <dbReference type="EMBL" id="WED64477.1"/>
    </source>
</evidence>
<dbReference type="AlphaFoldDB" id="A0AAF0A0T8"/>
<feature type="transmembrane region" description="Helical" evidence="7">
    <location>
        <begin position="51"/>
        <end position="70"/>
    </location>
</feature>
<dbReference type="RefSeq" id="WP_330930890.1">
    <property type="nucleotide sequence ID" value="NZ_CP119075.1"/>
</dbReference>
<evidence type="ECO:0000256" key="4">
    <source>
        <dbReference type="ARBA" id="ARBA00022692"/>
    </source>
</evidence>
<feature type="transmembrane region" description="Helical" evidence="7">
    <location>
        <begin position="302"/>
        <end position="326"/>
    </location>
</feature>
<dbReference type="Proteomes" id="UP001218638">
    <property type="component" value="Chromosome"/>
</dbReference>
<dbReference type="SUPFAM" id="SSF103473">
    <property type="entry name" value="MFS general substrate transporter"/>
    <property type="match status" value="1"/>
</dbReference>
<name>A0AAF0A0T8_9BACT</name>
<dbReference type="KEGG" id="slom:PXH66_19225"/>
<dbReference type="PROSITE" id="PS50850">
    <property type="entry name" value="MFS"/>
    <property type="match status" value="1"/>
</dbReference>
<dbReference type="EMBL" id="CP119075">
    <property type="protein sequence ID" value="WED64477.1"/>
    <property type="molecule type" value="Genomic_DNA"/>
</dbReference>
<proteinExistence type="predicted"/>
<feature type="transmembrane region" description="Helical" evidence="7">
    <location>
        <begin position="20"/>
        <end position="39"/>
    </location>
</feature>
<evidence type="ECO:0000256" key="5">
    <source>
        <dbReference type="ARBA" id="ARBA00022989"/>
    </source>
</evidence>
<feature type="transmembrane region" description="Helical" evidence="7">
    <location>
        <begin position="380"/>
        <end position="399"/>
    </location>
</feature>
<evidence type="ECO:0000259" key="8">
    <source>
        <dbReference type="PROSITE" id="PS50850"/>
    </source>
</evidence>
<protein>
    <submittedName>
        <fullName evidence="9">Nucleoside permease</fullName>
    </submittedName>
</protein>
<keyword evidence="5 7" id="KW-1133">Transmembrane helix</keyword>
<sequence length="408" mass="44305">MTTTPPVPTSVRLRLSVMMFLQFFIWGAWFVTLGTYLLSTREFTGTETAQAYSAMPWGTIVAPFVVGLIVDRFFAAEKVLAVLHFVGAGLLYYASTLHDPSTLFWALLAYACCYSPTLALVNTVSFHQLTDTKTQFPPIRVFGTLGWIAAGWIVGVMGLEAQATPLRIAAGCSVLLGGFSFLLPHTPPRAAGHKVAVSDVLGLPALALLKNRSFAVFVFSSLLLCIPLAFYYNFTNAFLNEQGVVNAAGKMTIGQMSEVAFMLIMPLCFARLGLKWMLLVGMAAWAARYGMFAAGASSQTFMLFYIGIALHGICYDFFFVTGQIYVDQAAPPETRASAQGFITLITYGVGMLIGTWLSGLVVDHHSTTLADVVTRDWTAIWMWPAGMATAVIVIFALAFKEPKATPPA</sequence>
<evidence type="ECO:0000256" key="3">
    <source>
        <dbReference type="ARBA" id="ARBA00022475"/>
    </source>
</evidence>
<organism evidence="9 10">
    <name type="scientific">Synoicihabitans lomoniglobus</name>
    <dbReference type="NCBI Taxonomy" id="2909285"/>
    <lineage>
        <taxon>Bacteria</taxon>
        <taxon>Pseudomonadati</taxon>
        <taxon>Verrucomicrobiota</taxon>
        <taxon>Opitutia</taxon>
        <taxon>Opitutales</taxon>
        <taxon>Opitutaceae</taxon>
        <taxon>Synoicihabitans</taxon>
    </lineage>
</organism>
<dbReference type="Pfam" id="PF03825">
    <property type="entry name" value="Nuc_H_symport"/>
    <property type="match status" value="1"/>
</dbReference>
<feature type="transmembrane region" description="Helical" evidence="7">
    <location>
        <begin position="214"/>
        <end position="232"/>
    </location>
</feature>
<keyword evidence="2" id="KW-0813">Transport</keyword>
<keyword evidence="6 7" id="KW-0472">Membrane</keyword>
<keyword evidence="10" id="KW-1185">Reference proteome</keyword>
<evidence type="ECO:0000256" key="1">
    <source>
        <dbReference type="ARBA" id="ARBA00004651"/>
    </source>
</evidence>
<feature type="transmembrane region" description="Helical" evidence="7">
    <location>
        <begin position="338"/>
        <end position="360"/>
    </location>
</feature>
<evidence type="ECO:0000256" key="6">
    <source>
        <dbReference type="ARBA" id="ARBA00023136"/>
    </source>
</evidence>
<feature type="transmembrane region" description="Helical" evidence="7">
    <location>
        <begin position="103"/>
        <end position="127"/>
    </location>
</feature>
<dbReference type="GO" id="GO:0005886">
    <property type="term" value="C:plasma membrane"/>
    <property type="evidence" value="ECO:0007669"/>
    <property type="project" value="UniProtKB-SubCell"/>
</dbReference>
<dbReference type="InterPro" id="IPR004740">
    <property type="entry name" value="Nuc_H_symport"/>
</dbReference>
<reference evidence="9" key="1">
    <citation type="submission" date="2023-03" db="EMBL/GenBank/DDBJ databases">
        <title>Lomoglobus Profundus gen. nov., sp. nov., a novel member of the phylum Verrucomicrobia, isolated from deep-marine sediment of South China Sea.</title>
        <authorList>
            <person name="Ahmad T."/>
            <person name="Ishaq S.E."/>
            <person name="Wang F."/>
        </authorList>
    </citation>
    <scope>NUCLEOTIDE SEQUENCE</scope>
    <source>
        <strain evidence="9">LMO-M01</strain>
    </source>
</reference>
<dbReference type="GO" id="GO:0015213">
    <property type="term" value="F:uridine transmembrane transporter activity"/>
    <property type="evidence" value="ECO:0007669"/>
    <property type="project" value="TreeGrafter"/>
</dbReference>
<feature type="transmembrane region" description="Helical" evidence="7">
    <location>
        <begin position="139"/>
        <end position="159"/>
    </location>
</feature>
<dbReference type="PANTHER" id="PTHR23522">
    <property type="entry name" value="BLL5896 PROTEIN"/>
    <property type="match status" value="1"/>
</dbReference>
<keyword evidence="4 7" id="KW-0812">Transmembrane</keyword>
<accession>A0AAF0A0T8</accession>
<dbReference type="Gene3D" id="1.20.1250.20">
    <property type="entry name" value="MFS general substrate transporter like domains"/>
    <property type="match status" value="2"/>
</dbReference>
<feature type="transmembrane region" description="Helical" evidence="7">
    <location>
        <begin position="79"/>
        <end position="97"/>
    </location>
</feature>
<evidence type="ECO:0000256" key="2">
    <source>
        <dbReference type="ARBA" id="ARBA00022448"/>
    </source>
</evidence>
<dbReference type="CDD" id="cd06177">
    <property type="entry name" value="MFS_NHS"/>
    <property type="match status" value="1"/>
</dbReference>
<dbReference type="InterPro" id="IPR020846">
    <property type="entry name" value="MFS_dom"/>
</dbReference>
<evidence type="ECO:0000256" key="7">
    <source>
        <dbReference type="SAM" id="Phobius"/>
    </source>
</evidence>
<dbReference type="InterPro" id="IPR036259">
    <property type="entry name" value="MFS_trans_sf"/>
</dbReference>
<dbReference type="GO" id="GO:0015212">
    <property type="term" value="F:cytidine transmembrane transporter activity"/>
    <property type="evidence" value="ECO:0007669"/>
    <property type="project" value="TreeGrafter"/>
</dbReference>
<dbReference type="PANTHER" id="PTHR23522:SF4">
    <property type="entry name" value="NUCLEOSIDE PERMEASE NUPG-RELATED"/>
    <property type="match status" value="1"/>
</dbReference>
<evidence type="ECO:0000313" key="10">
    <source>
        <dbReference type="Proteomes" id="UP001218638"/>
    </source>
</evidence>
<feature type="transmembrane region" description="Helical" evidence="7">
    <location>
        <begin position="165"/>
        <end position="184"/>
    </location>
</feature>